<name>A0A7C4JQT5_9BACT</name>
<sequence length="282" mass="32611">MVKIMSQTIALAIDFKKFTHSILDTGLFLKEKLYPESKIVLFHVIEFFLTPPHYLIPYFKEEENRLKTELLNLSQKFKNKNIPVETEVIFGNFWEALKNFVKNLNPHLLVLGYQPYRFKISTAEKILERVKSNFLVVKDSPLQEIKKVLCCVDFSENSLASLKMANFISQKLGAQLMALNVISEMKIKNHKLKEEILEEERAKRNELWNNLLSSLEGAKKEVFKFQIKYGEKTNEILKTINDFSPDLLIIGKTGKMVEFGLGSVTKELLKRVSIPILIAENI</sequence>
<dbReference type="CDD" id="cd00293">
    <property type="entry name" value="USP-like"/>
    <property type="match status" value="2"/>
</dbReference>
<dbReference type="Gene3D" id="3.40.50.620">
    <property type="entry name" value="HUPs"/>
    <property type="match status" value="2"/>
</dbReference>
<dbReference type="SUPFAM" id="SSF52402">
    <property type="entry name" value="Adenine nucleotide alpha hydrolases-like"/>
    <property type="match status" value="2"/>
</dbReference>
<dbReference type="InterPro" id="IPR006015">
    <property type="entry name" value="Universal_stress_UspA"/>
</dbReference>
<feature type="domain" description="UspA" evidence="2">
    <location>
        <begin position="5"/>
        <end position="138"/>
    </location>
</feature>
<feature type="domain" description="UspA" evidence="2">
    <location>
        <begin position="145"/>
        <end position="278"/>
    </location>
</feature>
<dbReference type="PANTHER" id="PTHR46268:SF6">
    <property type="entry name" value="UNIVERSAL STRESS PROTEIN UP12"/>
    <property type="match status" value="1"/>
</dbReference>
<protein>
    <submittedName>
        <fullName evidence="3">Universal stress protein</fullName>
    </submittedName>
</protein>
<comment type="similarity">
    <text evidence="1">Belongs to the universal stress protein A family.</text>
</comment>
<dbReference type="InterPro" id="IPR006016">
    <property type="entry name" value="UspA"/>
</dbReference>
<dbReference type="PRINTS" id="PR01438">
    <property type="entry name" value="UNVRSLSTRESS"/>
</dbReference>
<dbReference type="EMBL" id="DSZN01000021">
    <property type="protein sequence ID" value="HGQ85050.1"/>
    <property type="molecule type" value="Genomic_DNA"/>
</dbReference>
<proteinExistence type="inferred from homology"/>
<gene>
    <name evidence="3" type="ORF">ENT66_01270</name>
</gene>
<organism evidence="3">
    <name type="scientific">Thermodesulfobacterium geofontis</name>
    <dbReference type="NCBI Taxonomy" id="1295609"/>
    <lineage>
        <taxon>Bacteria</taxon>
        <taxon>Pseudomonadati</taxon>
        <taxon>Thermodesulfobacteriota</taxon>
        <taxon>Thermodesulfobacteria</taxon>
        <taxon>Thermodesulfobacteriales</taxon>
        <taxon>Thermodesulfobacteriaceae</taxon>
        <taxon>Thermodesulfobacterium</taxon>
    </lineage>
</organism>
<accession>A0A7C4JQT5</accession>
<evidence type="ECO:0000256" key="1">
    <source>
        <dbReference type="ARBA" id="ARBA00008791"/>
    </source>
</evidence>
<reference evidence="3" key="1">
    <citation type="journal article" date="2020" name="mSystems">
        <title>Genome- and Community-Level Interaction Insights into Carbon Utilization and Element Cycling Functions of Hydrothermarchaeota in Hydrothermal Sediment.</title>
        <authorList>
            <person name="Zhou Z."/>
            <person name="Liu Y."/>
            <person name="Xu W."/>
            <person name="Pan J."/>
            <person name="Luo Z.H."/>
            <person name="Li M."/>
        </authorList>
    </citation>
    <scope>NUCLEOTIDE SEQUENCE [LARGE SCALE GENOMIC DNA]</scope>
    <source>
        <strain evidence="3">SpSt-6</strain>
    </source>
</reference>
<comment type="caution">
    <text evidence="3">The sequence shown here is derived from an EMBL/GenBank/DDBJ whole genome shotgun (WGS) entry which is preliminary data.</text>
</comment>
<dbReference type="AlphaFoldDB" id="A0A7C4JQT5"/>
<evidence type="ECO:0000313" key="3">
    <source>
        <dbReference type="EMBL" id="HGQ85050.1"/>
    </source>
</evidence>
<dbReference type="Pfam" id="PF00582">
    <property type="entry name" value="Usp"/>
    <property type="match status" value="2"/>
</dbReference>
<evidence type="ECO:0000259" key="2">
    <source>
        <dbReference type="Pfam" id="PF00582"/>
    </source>
</evidence>
<dbReference type="InterPro" id="IPR014729">
    <property type="entry name" value="Rossmann-like_a/b/a_fold"/>
</dbReference>
<dbReference type="PANTHER" id="PTHR46268">
    <property type="entry name" value="STRESS RESPONSE PROTEIN NHAX"/>
    <property type="match status" value="1"/>
</dbReference>